<proteinExistence type="predicted"/>
<keyword evidence="2" id="KW-1185">Reference proteome</keyword>
<dbReference type="Proteomes" id="UP001620626">
    <property type="component" value="Unassembled WGS sequence"/>
</dbReference>
<gene>
    <name evidence="1" type="ORF">niasHT_031039</name>
</gene>
<evidence type="ECO:0000313" key="1">
    <source>
        <dbReference type="EMBL" id="KAL3071848.1"/>
    </source>
</evidence>
<comment type="caution">
    <text evidence="1">The sequence shown here is derived from an EMBL/GenBank/DDBJ whole genome shotgun (WGS) entry which is preliminary data.</text>
</comment>
<sequence>MFDGADELCRPIDGTPFHEQCRHSAVVKQKGYVPRHLRPPWLNSALFDDNELSSGGENGDVCYACYKGTKASNGMVPGEEYCACTVGIWIRIQIKASVDGYGMSGASPFTFPVVFKNRHCWDPINYYTSPHFENITITLSGE</sequence>
<evidence type="ECO:0000313" key="2">
    <source>
        <dbReference type="Proteomes" id="UP001620626"/>
    </source>
</evidence>
<dbReference type="EMBL" id="JBICBT010001355">
    <property type="protein sequence ID" value="KAL3071848.1"/>
    <property type="molecule type" value="Genomic_DNA"/>
</dbReference>
<dbReference type="AlphaFoldDB" id="A0ABD2HZ27"/>
<reference evidence="1 2" key="1">
    <citation type="submission" date="2024-10" db="EMBL/GenBank/DDBJ databases">
        <authorList>
            <person name="Kim D."/>
        </authorList>
    </citation>
    <scope>NUCLEOTIDE SEQUENCE [LARGE SCALE GENOMIC DNA]</scope>
    <source>
        <strain evidence="1">BH-2024</strain>
    </source>
</reference>
<protein>
    <submittedName>
        <fullName evidence="1">Uncharacterized protein</fullName>
    </submittedName>
</protein>
<organism evidence="1 2">
    <name type="scientific">Heterodera trifolii</name>
    <dbReference type="NCBI Taxonomy" id="157864"/>
    <lineage>
        <taxon>Eukaryota</taxon>
        <taxon>Metazoa</taxon>
        <taxon>Ecdysozoa</taxon>
        <taxon>Nematoda</taxon>
        <taxon>Chromadorea</taxon>
        <taxon>Rhabditida</taxon>
        <taxon>Tylenchina</taxon>
        <taxon>Tylenchomorpha</taxon>
        <taxon>Tylenchoidea</taxon>
        <taxon>Heteroderidae</taxon>
        <taxon>Heteroderinae</taxon>
        <taxon>Heterodera</taxon>
    </lineage>
</organism>
<accession>A0ABD2HZ27</accession>
<name>A0ABD2HZ27_9BILA</name>